<evidence type="ECO:0000256" key="1">
    <source>
        <dbReference type="ARBA" id="ARBA00009437"/>
    </source>
</evidence>
<gene>
    <name evidence="6" type="ORF">I7X39_11365</name>
</gene>
<keyword evidence="7" id="KW-1185">Reference proteome</keyword>
<dbReference type="GO" id="GO:0003700">
    <property type="term" value="F:DNA-binding transcription factor activity"/>
    <property type="evidence" value="ECO:0007669"/>
    <property type="project" value="InterPro"/>
</dbReference>
<dbReference type="PANTHER" id="PTHR30579:SF2">
    <property type="entry name" value="HTH-TYPE TRANSCRIPTIONAL REGULATOR ARGP"/>
    <property type="match status" value="1"/>
</dbReference>
<dbReference type="InterPro" id="IPR050176">
    <property type="entry name" value="LTTR"/>
</dbReference>
<dbReference type="SUPFAM" id="SSF46785">
    <property type="entry name" value="Winged helix' DNA-binding domain"/>
    <property type="match status" value="1"/>
</dbReference>
<dbReference type="InterPro" id="IPR005119">
    <property type="entry name" value="LysR_subst-bd"/>
</dbReference>
<dbReference type="NCBIfam" id="NF002964">
    <property type="entry name" value="PRK03635.1"/>
    <property type="match status" value="1"/>
</dbReference>
<comment type="caution">
    <text evidence="6">The sequence shown here is derived from an EMBL/GenBank/DDBJ whole genome shotgun (WGS) entry which is preliminary data.</text>
</comment>
<evidence type="ECO:0000313" key="7">
    <source>
        <dbReference type="Proteomes" id="UP000613266"/>
    </source>
</evidence>
<dbReference type="SUPFAM" id="SSF53850">
    <property type="entry name" value="Periplasmic binding protein-like II"/>
    <property type="match status" value="1"/>
</dbReference>
<keyword evidence="2" id="KW-0805">Transcription regulation</keyword>
<dbReference type="RefSeq" id="WP_198111277.1">
    <property type="nucleotide sequence ID" value="NZ_JAEDAK010000007.1"/>
</dbReference>
<dbReference type="AlphaFoldDB" id="A0A931J4P9"/>
<dbReference type="InterPro" id="IPR017685">
    <property type="entry name" value="ArgP"/>
</dbReference>
<evidence type="ECO:0000256" key="3">
    <source>
        <dbReference type="ARBA" id="ARBA00023125"/>
    </source>
</evidence>
<evidence type="ECO:0000313" key="6">
    <source>
        <dbReference type="EMBL" id="MBH9577499.1"/>
    </source>
</evidence>
<dbReference type="Gene3D" id="1.10.10.10">
    <property type="entry name" value="Winged helix-like DNA-binding domain superfamily/Winged helix DNA-binding domain"/>
    <property type="match status" value="1"/>
</dbReference>
<dbReference type="GO" id="GO:0003677">
    <property type="term" value="F:DNA binding"/>
    <property type="evidence" value="ECO:0007669"/>
    <property type="project" value="UniProtKB-KW"/>
</dbReference>
<organism evidence="6 7">
    <name type="scientific">Inhella proteolytica</name>
    <dbReference type="NCBI Taxonomy" id="2795029"/>
    <lineage>
        <taxon>Bacteria</taxon>
        <taxon>Pseudomonadati</taxon>
        <taxon>Pseudomonadota</taxon>
        <taxon>Betaproteobacteria</taxon>
        <taxon>Burkholderiales</taxon>
        <taxon>Sphaerotilaceae</taxon>
        <taxon>Inhella</taxon>
    </lineage>
</organism>
<dbReference type="PROSITE" id="PS50931">
    <property type="entry name" value="HTH_LYSR"/>
    <property type="match status" value="1"/>
</dbReference>
<evidence type="ECO:0000256" key="4">
    <source>
        <dbReference type="ARBA" id="ARBA00023163"/>
    </source>
</evidence>
<feature type="domain" description="HTH lysR-type" evidence="5">
    <location>
        <begin position="3"/>
        <end position="59"/>
    </location>
</feature>
<dbReference type="NCBIfam" id="NF009888">
    <property type="entry name" value="PRK13348.1"/>
    <property type="match status" value="1"/>
</dbReference>
<dbReference type="Pfam" id="PF00126">
    <property type="entry name" value="HTH_1"/>
    <property type="match status" value="1"/>
</dbReference>
<dbReference type="Proteomes" id="UP000613266">
    <property type="component" value="Unassembled WGS sequence"/>
</dbReference>
<evidence type="ECO:0000256" key="2">
    <source>
        <dbReference type="ARBA" id="ARBA00023015"/>
    </source>
</evidence>
<dbReference type="InterPro" id="IPR000847">
    <property type="entry name" value="LysR_HTH_N"/>
</dbReference>
<dbReference type="Gene3D" id="3.40.190.290">
    <property type="match status" value="1"/>
</dbReference>
<dbReference type="PANTHER" id="PTHR30579">
    <property type="entry name" value="TRANSCRIPTIONAL REGULATOR"/>
    <property type="match status" value="1"/>
</dbReference>
<comment type="similarity">
    <text evidence="1">Belongs to the LysR transcriptional regulatory family.</text>
</comment>
<dbReference type="InterPro" id="IPR036390">
    <property type="entry name" value="WH_DNA-bd_sf"/>
</dbReference>
<protein>
    <submittedName>
        <fullName evidence="6">LysR family transcriptional regulator ArgP</fullName>
    </submittedName>
</protein>
<sequence length="295" mass="31962">MQLDYAQLAALVAVVREGSFDAAARALHLTPSALSQRIKALEHRLGGPLLLRARPCRITPLGEPLLRHAQQVELLEQGLLQGLLPGTRGETPSLAVAVNADSLSTWFMPAAAAFTQASGALLDLRVDDEGHTAEALQRGEVLAAVTTRLSPLQGCRSLSLGRLRYRACASPAFVARHFPQGLSARSLAVAPALRFNAKDELQYRWLRRLLRRELRPPAHAIPSSQGFVQACEAGLGWALQPEPLVQEALAAGRLLDLAPQLPQDVPLVWQCSRLELPLLQQLTAAVRQAAGVLRR</sequence>
<dbReference type="Pfam" id="PF03466">
    <property type="entry name" value="LysR_substrate"/>
    <property type="match status" value="1"/>
</dbReference>
<accession>A0A931J4P9</accession>
<dbReference type="EMBL" id="JAEDAK010000007">
    <property type="protein sequence ID" value="MBH9577499.1"/>
    <property type="molecule type" value="Genomic_DNA"/>
</dbReference>
<evidence type="ECO:0000259" key="5">
    <source>
        <dbReference type="PROSITE" id="PS50931"/>
    </source>
</evidence>
<reference evidence="6" key="1">
    <citation type="submission" date="2020-12" db="EMBL/GenBank/DDBJ databases">
        <title>The genome sequence of Inhella sp. 1Y17.</title>
        <authorList>
            <person name="Liu Y."/>
        </authorList>
    </citation>
    <scope>NUCLEOTIDE SEQUENCE</scope>
    <source>
        <strain evidence="6">1Y17</strain>
    </source>
</reference>
<keyword evidence="3" id="KW-0238">DNA-binding</keyword>
<dbReference type="InterPro" id="IPR036388">
    <property type="entry name" value="WH-like_DNA-bd_sf"/>
</dbReference>
<proteinExistence type="inferred from homology"/>
<dbReference type="PRINTS" id="PR00039">
    <property type="entry name" value="HTHLYSR"/>
</dbReference>
<keyword evidence="4" id="KW-0804">Transcription</keyword>
<dbReference type="NCBIfam" id="TIGR03298">
    <property type="entry name" value="argP"/>
    <property type="match status" value="1"/>
</dbReference>
<name>A0A931J4P9_9BURK</name>